<comment type="caution">
    <text evidence="1">The sequence shown here is derived from an EMBL/GenBank/DDBJ whole genome shotgun (WGS) entry which is preliminary data.</text>
</comment>
<evidence type="ECO:0000313" key="2">
    <source>
        <dbReference type="Proteomes" id="UP001054945"/>
    </source>
</evidence>
<organism evidence="1 2">
    <name type="scientific">Caerostris extrusa</name>
    <name type="common">Bark spider</name>
    <name type="synonym">Caerostris bankana</name>
    <dbReference type="NCBI Taxonomy" id="172846"/>
    <lineage>
        <taxon>Eukaryota</taxon>
        <taxon>Metazoa</taxon>
        <taxon>Ecdysozoa</taxon>
        <taxon>Arthropoda</taxon>
        <taxon>Chelicerata</taxon>
        <taxon>Arachnida</taxon>
        <taxon>Araneae</taxon>
        <taxon>Araneomorphae</taxon>
        <taxon>Entelegynae</taxon>
        <taxon>Araneoidea</taxon>
        <taxon>Araneidae</taxon>
        <taxon>Caerostris</taxon>
    </lineage>
</organism>
<evidence type="ECO:0000313" key="1">
    <source>
        <dbReference type="EMBL" id="GIY99236.1"/>
    </source>
</evidence>
<proteinExistence type="predicted"/>
<dbReference type="Proteomes" id="UP001054945">
    <property type="component" value="Unassembled WGS sequence"/>
</dbReference>
<keyword evidence="2" id="KW-1185">Reference proteome</keyword>
<dbReference type="EMBL" id="BPLR01018399">
    <property type="protein sequence ID" value="GIY99236.1"/>
    <property type="molecule type" value="Genomic_DNA"/>
</dbReference>
<accession>A0AAV4XW10</accession>
<sequence>MKEYAFPNNKCIICEHSFPNGPRVSGKSYILTRLDGEATSSIPVQYPELSSMLGIHVDRGMAVSSIVNRNRVVQANEYMQTNGCNDCR</sequence>
<reference evidence="1 2" key="1">
    <citation type="submission" date="2021-06" db="EMBL/GenBank/DDBJ databases">
        <title>Caerostris extrusa draft genome.</title>
        <authorList>
            <person name="Kono N."/>
            <person name="Arakawa K."/>
        </authorList>
    </citation>
    <scope>NUCLEOTIDE SEQUENCE [LARGE SCALE GENOMIC DNA]</scope>
</reference>
<gene>
    <name evidence="1" type="ORF">CEXT_233661</name>
</gene>
<protein>
    <submittedName>
        <fullName evidence="1">Uncharacterized protein</fullName>
    </submittedName>
</protein>
<name>A0AAV4XW10_CAEEX</name>
<dbReference type="AlphaFoldDB" id="A0AAV4XW10"/>